<evidence type="ECO:0000256" key="1">
    <source>
        <dbReference type="ARBA" id="ARBA00004123"/>
    </source>
</evidence>
<keyword evidence="2 11" id="KW-0479">Metal-binding</keyword>
<evidence type="ECO:0000313" key="15">
    <source>
        <dbReference type="Proteomes" id="UP001152562"/>
    </source>
</evidence>
<dbReference type="InterPro" id="IPR013087">
    <property type="entry name" value="Znf_C2H2_type"/>
</dbReference>
<dbReference type="GO" id="GO:0000981">
    <property type="term" value="F:DNA-binding transcription factor activity, RNA polymerase II-specific"/>
    <property type="evidence" value="ECO:0007669"/>
    <property type="project" value="TreeGrafter"/>
</dbReference>
<organism evidence="14 15">
    <name type="scientific">Pieris brassicae</name>
    <name type="common">White butterfly</name>
    <name type="synonym">Large white butterfly</name>
    <dbReference type="NCBI Taxonomy" id="7116"/>
    <lineage>
        <taxon>Eukaryota</taxon>
        <taxon>Metazoa</taxon>
        <taxon>Ecdysozoa</taxon>
        <taxon>Arthropoda</taxon>
        <taxon>Hexapoda</taxon>
        <taxon>Insecta</taxon>
        <taxon>Pterygota</taxon>
        <taxon>Neoptera</taxon>
        <taxon>Endopterygota</taxon>
        <taxon>Lepidoptera</taxon>
        <taxon>Glossata</taxon>
        <taxon>Ditrysia</taxon>
        <taxon>Papilionoidea</taxon>
        <taxon>Pieridae</taxon>
        <taxon>Pierinae</taxon>
        <taxon>Pieris</taxon>
    </lineage>
</organism>
<keyword evidence="8" id="KW-0804">Transcription</keyword>
<dbReference type="InterPro" id="IPR012934">
    <property type="entry name" value="Znf_AD"/>
</dbReference>
<dbReference type="FunFam" id="3.30.160.60:FF:000624">
    <property type="entry name" value="zinc finger protein 697"/>
    <property type="match status" value="1"/>
</dbReference>
<dbReference type="Pfam" id="PF00096">
    <property type="entry name" value="zf-C2H2"/>
    <property type="match status" value="5"/>
</dbReference>
<evidence type="ECO:0000256" key="7">
    <source>
        <dbReference type="ARBA" id="ARBA00023125"/>
    </source>
</evidence>
<sequence>MGLSSVCRCCLAEGMHREIDIPYINDESKEIYSNMLQECFNINLSAQENSRSICLKCITRLRDAHDFKQQVAYSEKMITRVLQEKIVEAVPLKYEMESEDENCNDAEDGLFLNVVKEQLNKKTKEKVKIKKPRGSKRNLALIKRTSNDKKIKNSTVNELNLIRKPPHEKDKHKENLAILLKYSNVLPFKDKSLVGFICGYCDKTYEDPLDLRHHTELDHKSQRLELYTPSDLNDYQIKLEVSNLKCTICEEHLENLQKLKDHLVNSHNKSIHIDIKDHLTPFKLTKGDSFNCIMCASTYETFKMLKQHMNVHYNNYVCHCGSTFITKRSLNAHKTTHIKGSFKCDLCEKIFSNRAKKSYHERTSHLGCRNISNCPYCDESFRSYYQRNQHLVKVHNTEAQYKCNICNKGYILKSLLMTHIKKNHMMERNYQCVECGYKFFNRKTLKAHMVKHTGEKKYACEICTKSYARKYTLREHMRIHNNDRRFKCELCGNAFVQKCSLKSHLLSHHVDNTSRVFDAAIAGGIYLLYRLEAYDRNANFGAEEVEEDKAYNAPAAEYFRDIRKHASTSDHKTTYQAFVER</sequence>
<dbReference type="PANTHER" id="PTHR24384">
    <property type="entry name" value="FINGER PUTATIVE TRANSCRIPTION FACTOR FAMILY-RELATED"/>
    <property type="match status" value="1"/>
</dbReference>
<dbReference type="Gene3D" id="3.40.1800.20">
    <property type="match status" value="1"/>
</dbReference>
<keyword evidence="6" id="KW-0805">Transcription regulation</keyword>
<evidence type="ECO:0000256" key="3">
    <source>
        <dbReference type="ARBA" id="ARBA00022737"/>
    </source>
</evidence>
<dbReference type="Pfam" id="PF07776">
    <property type="entry name" value="zf-AD"/>
    <property type="match status" value="1"/>
</dbReference>
<comment type="subcellular location">
    <subcellularLocation>
        <location evidence="1">Nucleus</location>
    </subcellularLocation>
</comment>
<feature type="domain" description="C2H2-type" evidence="12">
    <location>
        <begin position="458"/>
        <end position="485"/>
    </location>
</feature>
<evidence type="ECO:0000256" key="11">
    <source>
        <dbReference type="PROSITE-ProRule" id="PRU01263"/>
    </source>
</evidence>
<keyword evidence="5 11" id="KW-0862">Zinc</keyword>
<evidence type="ECO:0000256" key="10">
    <source>
        <dbReference type="PROSITE-ProRule" id="PRU00042"/>
    </source>
</evidence>
<accession>A0A9P0TLI9</accession>
<reference evidence="14" key="1">
    <citation type="submission" date="2022-05" db="EMBL/GenBank/DDBJ databases">
        <authorList>
            <person name="Okamura Y."/>
        </authorList>
    </citation>
    <scope>NUCLEOTIDE SEQUENCE</scope>
</reference>
<keyword evidence="7" id="KW-0238">DNA-binding</keyword>
<evidence type="ECO:0000259" key="12">
    <source>
        <dbReference type="PROSITE" id="PS50157"/>
    </source>
</evidence>
<dbReference type="SMART" id="SM00868">
    <property type="entry name" value="zf-AD"/>
    <property type="match status" value="1"/>
</dbReference>
<feature type="domain" description="C2H2-type" evidence="12">
    <location>
        <begin position="401"/>
        <end position="429"/>
    </location>
</feature>
<keyword evidence="9" id="KW-0539">Nucleus</keyword>
<feature type="domain" description="C2H2-type" evidence="12">
    <location>
        <begin position="342"/>
        <end position="370"/>
    </location>
</feature>
<dbReference type="SMART" id="SM00355">
    <property type="entry name" value="ZnF_C2H2"/>
    <property type="match status" value="10"/>
</dbReference>
<protein>
    <submittedName>
        <fullName evidence="14">Uncharacterized protein</fullName>
    </submittedName>
</protein>
<dbReference type="Gene3D" id="3.30.160.60">
    <property type="entry name" value="Classic Zinc Finger"/>
    <property type="match status" value="6"/>
</dbReference>
<dbReference type="GO" id="GO:0008270">
    <property type="term" value="F:zinc ion binding"/>
    <property type="evidence" value="ECO:0007669"/>
    <property type="project" value="UniProtKB-UniRule"/>
</dbReference>
<dbReference type="EMBL" id="CALOZG010000040">
    <property type="protein sequence ID" value="CAH4034443.1"/>
    <property type="molecule type" value="Genomic_DNA"/>
</dbReference>
<feature type="binding site" evidence="11">
    <location>
        <position position="57"/>
    </location>
    <ligand>
        <name>Zn(2+)</name>
        <dbReference type="ChEBI" id="CHEBI:29105"/>
    </ligand>
</feature>
<dbReference type="SUPFAM" id="SSF57716">
    <property type="entry name" value="Glucocorticoid receptor-like (DNA-binding domain)"/>
    <property type="match status" value="1"/>
</dbReference>
<feature type="binding site" evidence="11">
    <location>
        <position position="7"/>
    </location>
    <ligand>
        <name>Zn(2+)</name>
        <dbReference type="ChEBI" id="CHEBI:29105"/>
    </ligand>
</feature>
<keyword evidence="3" id="KW-0677">Repeat</keyword>
<dbReference type="FunFam" id="3.30.160.60:FF:000446">
    <property type="entry name" value="Zinc finger protein"/>
    <property type="match status" value="1"/>
</dbReference>
<evidence type="ECO:0000313" key="14">
    <source>
        <dbReference type="EMBL" id="CAH4034443.1"/>
    </source>
</evidence>
<evidence type="ECO:0000256" key="9">
    <source>
        <dbReference type="ARBA" id="ARBA00023242"/>
    </source>
</evidence>
<dbReference type="GO" id="GO:0005634">
    <property type="term" value="C:nucleus"/>
    <property type="evidence" value="ECO:0007669"/>
    <property type="project" value="UniProtKB-SubCell"/>
</dbReference>
<keyword evidence="15" id="KW-1185">Reference proteome</keyword>
<dbReference type="PANTHER" id="PTHR24384:SF189">
    <property type="entry name" value="C2H2-TYPE DOMAIN-CONTAINING PROTEIN-RELATED"/>
    <property type="match status" value="1"/>
</dbReference>
<dbReference type="SUPFAM" id="SSF57667">
    <property type="entry name" value="beta-beta-alpha zinc fingers"/>
    <property type="match status" value="4"/>
</dbReference>
<dbReference type="Proteomes" id="UP001152562">
    <property type="component" value="Unassembled WGS sequence"/>
</dbReference>
<keyword evidence="4 10" id="KW-0863">Zinc-finger</keyword>
<evidence type="ECO:0000256" key="6">
    <source>
        <dbReference type="ARBA" id="ARBA00023015"/>
    </source>
</evidence>
<feature type="binding site" evidence="11">
    <location>
        <position position="10"/>
    </location>
    <ligand>
        <name>Zn(2+)</name>
        <dbReference type="ChEBI" id="CHEBI:29105"/>
    </ligand>
</feature>
<evidence type="ECO:0000256" key="8">
    <source>
        <dbReference type="ARBA" id="ARBA00023163"/>
    </source>
</evidence>
<dbReference type="PROSITE" id="PS50157">
    <property type="entry name" value="ZINC_FINGER_C2H2_2"/>
    <property type="match status" value="6"/>
</dbReference>
<feature type="domain" description="C2H2-type" evidence="12">
    <location>
        <begin position="486"/>
        <end position="513"/>
    </location>
</feature>
<proteinExistence type="predicted"/>
<comment type="caution">
    <text evidence="14">The sequence shown here is derived from an EMBL/GenBank/DDBJ whole genome shotgun (WGS) entry which is preliminary data.</text>
</comment>
<feature type="domain" description="C2H2-type" evidence="12">
    <location>
        <begin position="196"/>
        <end position="224"/>
    </location>
</feature>
<dbReference type="InterPro" id="IPR036236">
    <property type="entry name" value="Znf_C2H2_sf"/>
</dbReference>
<feature type="domain" description="ZAD" evidence="13">
    <location>
        <begin position="5"/>
        <end position="81"/>
    </location>
</feature>
<dbReference type="AlphaFoldDB" id="A0A9P0TLI9"/>
<evidence type="ECO:0000259" key="13">
    <source>
        <dbReference type="PROSITE" id="PS51915"/>
    </source>
</evidence>
<gene>
    <name evidence="14" type="ORF">PIBRA_LOCUS10626</name>
</gene>
<dbReference type="InterPro" id="IPR050752">
    <property type="entry name" value="C2H2-ZF_domain"/>
</dbReference>
<evidence type="ECO:0000256" key="5">
    <source>
        <dbReference type="ARBA" id="ARBA00022833"/>
    </source>
</evidence>
<dbReference type="GO" id="GO:0000978">
    <property type="term" value="F:RNA polymerase II cis-regulatory region sequence-specific DNA binding"/>
    <property type="evidence" value="ECO:0007669"/>
    <property type="project" value="TreeGrafter"/>
</dbReference>
<feature type="binding site" evidence="11">
    <location>
        <position position="54"/>
    </location>
    <ligand>
        <name>Zn(2+)</name>
        <dbReference type="ChEBI" id="CHEBI:29105"/>
    </ligand>
</feature>
<feature type="domain" description="C2H2-type" evidence="12">
    <location>
        <begin position="430"/>
        <end position="457"/>
    </location>
</feature>
<evidence type="ECO:0000256" key="2">
    <source>
        <dbReference type="ARBA" id="ARBA00022723"/>
    </source>
</evidence>
<evidence type="ECO:0000256" key="4">
    <source>
        <dbReference type="ARBA" id="ARBA00022771"/>
    </source>
</evidence>
<name>A0A9P0TLI9_PIEBR</name>
<dbReference type="PROSITE" id="PS51915">
    <property type="entry name" value="ZAD"/>
    <property type="match status" value="1"/>
</dbReference>
<dbReference type="PROSITE" id="PS00028">
    <property type="entry name" value="ZINC_FINGER_C2H2_1"/>
    <property type="match status" value="9"/>
</dbReference>